<dbReference type="Pfam" id="PF03547">
    <property type="entry name" value="Mem_trans"/>
    <property type="match status" value="1"/>
</dbReference>
<feature type="transmembrane region" description="Helical" evidence="8">
    <location>
        <begin position="167"/>
        <end position="190"/>
    </location>
</feature>
<feature type="transmembrane region" description="Helical" evidence="8">
    <location>
        <begin position="6"/>
        <end position="26"/>
    </location>
</feature>
<feature type="transmembrane region" description="Helical" evidence="8">
    <location>
        <begin position="228"/>
        <end position="247"/>
    </location>
</feature>
<feature type="transmembrane region" description="Helical" evidence="8">
    <location>
        <begin position="126"/>
        <end position="146"/>
    </location>
</feature>
<keyword evidence="10" id="KW-1185">Reference proteome</keyword>
<dbReference type="GO" id="GO:0055085">
    <property type="term" value="P:transmembrane transport"/>
    <property type="evidence" value="ECO:0007669"/>
    <property type="project" value="InterPro"/>
</dbReference>
<organism evidence="9 10">
    <name type="scientific">Wenxinia saemankumensis</name>
    <dbReference type="NCBI Taxonomy" id="1447782"/>
    <lineage>
        <taxon>Bacteria</taxon>
        <taxon>Pseudomonadati</taxon>
        <taxon>Pseudomonadota</taxon>
        <taxon>Alphaproteobacteria</taxon>
        <taxon>Rhodobacterales</taxon>
        <taxon>Roseobacteraceae</taxon>
        <taxon>Wenxinia</taxon>
    </lineage>
</organism>
<evidence type="ECO:0000256" key="1">
    <source>
        <dbReference type="ARBA" id="ARBA00004651"/>
    </source>
</evidence>
<feature type="transmembrane region" description="Helical" evidence="8">
    <location>
        <begin position="95"/>
        <end position="114"/>
    </location>
</feature>
<evidence type="ECO:0000313" key="10">
    <source>
        <dbReference type="Proteomes" id="UP000184292"/>
    </source>
</evidence>
<dbReference type="PANTHER" id="PTHR36838:SF3">
    <property type="entry name" value="TRANSPORTER AUXIN EFFLUX CARRIER EC FAMILY"/>
    <property type="match status" value="1"/>
</dbReference>
<keyword evidence="5 8" id="KW-0812">Transmembrane</keyword>
<dbReference type="EMBL" id="FQYO01000006">
    <property type="protein sequence ID" value="SHJ19103.1"/>
    <property type="molecule type" value="Genomic_DNA"/>
</dbReference>
<accession>A0A1M6HAG1</accession>
<keyword evidence="3" id="KW-0813">Transport</keyword>
<comment type="similarity">
    <text evidence="2">Belongs to the auxin efflux carrier (TC 2.A.69) family.</text>
</comment>
<evidence type="ECO:0000256" key="4">
    <source>
        <dbReference type="ARBA" id="ARBA00022475"/>
    </source>
</evidence>
<evidence type="ECO:0008006" key="11">
    <source>
        <dbReference type="Google" id="ProtNLM"/>
    </source>
</evidence>
<protein>
    <recommendedName>
        <fullName evidence="11">Malonate transporter</fullName>
    </recommendedName>
</protein>
<comment type="subcellular location">
    <subcellularLocation>
        <location evidence="1">Cell membrane</location>
        <topology evidence="1">Multi-pass membrane protein</topology>
    </subcellularLocation>
</comment>
<feature type="transmembrane region" description="Helical" evidence="8">
    <location>
        <begin position="67"/>
        <end position="88"/>
    </location>
</feature>
<evidence type="ECO:0000256" key="2">
    <source>
        <dbReference type="ARBA" id="ARBA00010145"/>
    </source>
</evidence>
<evidence type="ECO:0000256" key="5">
    <source>
        <dbReference type="ARBA" id="ARBA00022692"/>
    </source>
</evidence>
<dbReference type="InterPro" id="IPR004776">
    <property type="entry name" value="Mem_transp_PIN-like"/>
</dbReference>
<proteinExistence type="inferred from homology"/>
<evidence type="ECO:0000313" key="9">
    <source>
        <dbReference type="EMBL" id="SHJ19103.1"/>
    </source>
</evidence>
<name>A0A1M6HAG1_9RHOB</name>
<dbReference type="InterPro" id="IPR038770">
    <property type="entry name" value="Na+/solute_symporter_sf"/>
</dbReference>
<evidence type="ECO:0000256" key="7">
    <source>
        <dbReference type="ARBA" id="ARBA00023136"/>
    </source>
</evidence>
<reference evidence="9 10" key="1">
    <citation type="submission" date="2016-11" db="EMBL/GenBank/DDBJ databases">
        <authorList>
            <person name="Jaros S."/>
            <person name="Januszkiewicz K."/>
            <person name="Wedrychowicz H."/>
        </authorList>
    </citation>
    <scope>NUCLEOTIDE SEQUENCE [LARGE SCALE GENOMIC DNA]</scope>
    <source>
        <strain evidence="9 10">DSM 100565</strain>
    </source>
</reference>
<sequence>MGVLFAVVLPVFLVLGFGYLAARLGWMSPAAIDGVTQFSQSFALPVLLFRAMSGLDLEASFQPGLLAAFYAGVLAAFVVGIVGALVLFRRPVEDAIAIGFAAFFSNTLLLGLPITERAYGPDALAGNYAIISMHAPLLYIVGITVMEAVRARGTSLSALPGRILRQFVRNGIVLGVAAGLAFNLTGLTIPEPAAEAIDLIAASAIPAALFGLGGTLTRYRPEGDMRAILFVVAICLLLHPAITYGLARAFGLGTDAIRSAVLTAAMAPGVNAFLFANVYGTARRVAASSVLIGTGLCVLTATFWLMLLP</sequence>
<dbReference type="RefSeq" id="WP_073333150.1">
    <property type="nucleotide sequence ID" value="NZ_FQYO01000006.1"/>
</dbReference>
<dbReference type="OrthoDB" id="9810457at2"/>
<keyword evidence="6 8" id="KW-1133">Transmembrane helix</keyword>
<evidence type="ECO:0000256" key="8">
    <source>
        <dbReference type="SAM" id="Phobius"/>
    </source>
</evidence>
<gene>
    <name evidence="9" type="ORF">SAMN05444417_3115</name>
</gene>
<keyword evidence="7 8" id="KW-0472">Membrane</keyword>
<evidence type="ECO:0000256" key="3">
    <source>
        <dbReference type="ARBA" id="ARBA00022448"/>
    </source>
</evidence>
<dbReference type="GO" id="GO:0005886">
    <property type="term" value="C:plasma membrane"/>
    <property type="evidence" value="ECO:0007669"/>
    <property type="project" value="UniProtKB-SubCell"/>
</dbReference>
<feature type="transmembrane region" description="Helical" evidence="8">
    <location>
        <begin position="196"/>
        <end position="216"/>
    </location>
</feature>
<dbReference type="Gene3D" id="1.20.1530.20">
    <property type="match status" value="1"/>
</dbReference>
<keyword evidence="4" id="KW-1003">Cell membrane</keyword>
<dbReference type="Proteomes" id="UP000184292">
    <property type="component" value="Unassembled WGS sequence"/>
</dbReference>
<dbReference type="AlphaFoldDB" id="A0A1M6HAG1"/>
<feature type="transmembrane region" description="Helical" evidence="8">
    <location>
        <begin position="259"/>
        <end position="278"/>
    </location>
</feature>
<dbReference type="STRING" id="1447782.SAMN05444417_3115"/>
<feature type="transmembrane region" description="Helical" evidence="8">
    <location>
        <begin position="285"/>
        <end position="307"/>
    </location>
</feature>
<dbReference type="PANTHER" id="PTHR36838">
    <property type="entry name" value="AUXIN EFFLUX CARRIER FAMILY PROTEIN"/>
    <property type="match status" value="1"/>
</dbReference>
<evidence type="ECO:0000256" key="6">
    <source>
        <dbReference type="ARBA" id="ARBA00022989"/>
    </source>
</evidence>